<evidence type="ECO:0000256" key="5">
    <source>
        <dbReference type="ARBA" id="ARBA00022723"/>
    </source>
</evidence>
<evidence type="ECO:0000313" key="20">
    <source>
        <dbReference type="Proteomes" id="UP001652741"/>
    </source>
</evidence>
<gene>
    <name evidence="21 22" type="primary">LOC106590196</name>
</gene>
<dbReference type="GO" id="GO:0016339">
    <property type="term" value="P:calcium-dependent cell-cell adhesion via plasma membrane cell adhesion molecules"/>
    <property type="evidence" value="ECO:0007669"/>
    <property type="project" value="TreeGrafter"/>
</dbReference>
<keyword evidence="5" id="KW-0479">Metal-binding</keyword>
<keyword evidence="13" id="KW-0325">Glycoprotein</keyword>
<dbReference type="STRING" id="8030.ENSSSAP00000092509"/>
<feature type="domain" description="Cadherin" evidence="19">
    <location>
        <begin position="275"/>
        <end position="388"/>
    </location>
</feature>
<sequence>MRWCGSGSVWRAGALLALLLPLWELGCWGLISASGASGTQNQNQHTAGGPGELLRRHKRSWVWNQFFVLEEYTGEEPLYVGKLHSDVDKGDGKVKYVLSGEGSTSIFTIDENTGDIHATKRLDREEQAYYTLQAQAVDRLTNIPVEPRSEFVVKVQDINDNEPKFLDGPYMAGVPEMSALGTTVVQVAATDADDPTYGNSARVVYSIISGQPYFSVDPKTGVVRTALPNMDREVKDQYVLVIQAKDMVGQMGGLSGTTSVTVTLTDVNDNPPRFSRKNYQHMVPESLPVASVVARVKALDNDIGPNAEMEYRIMEDGPGVFNITTDEDTQEGIIILQKPLDFESKNSFNLRIEATNRNIDPAFVHLGSFSDTTSVKVTVEDVNEPPVFSTQLSKMVVSEDARVGISIGRVSAHDPDSSNSAIRYSIDRNTDLERFFNVDALSGVISTAKPLDREVNSVHNLTILAMESHDPTQVGKGFAVITVLDINDNPPVFAIEYETLLCENASPGQVIQTISAVDKDEPPSGHRFYFALPPSVAGNSNFTLRDNKDNTASIVTKRGGFRRREQVLYRLPVLIVDSGSPALSSTNTLSVSVCDCDSDGVAQSCGAVAYTLPAGLSTGALVAILGCIITLLVMVLLIVSMRRRKKEPLILEEERDVRENIVRYDDEGGGEEDTEAFDMVALRNLNVIRDPKVRRDVTPDTPTFFPYPRSSSTLPVYKTLPDNVVFREFIWDRLKDADVDPSAPPYDSLQTYAFEGNGSVAESLSSLESLSTDSEQNYDYLSNWGPRFKKLADLYGDGKSVFS</sequence>
<dbReference type="GeneTree" id="ENSGT00940000157031"/>
<keyword evidence="8 14" id="KW-0106">Calcium</keyword>
<dbReference type="GO" id="GO:0044331">
    <property type="term" value="P:cell-cell adhesion mediated by cadherin"/>
    <property type="evidence" value="ECO:0007669"/>
    <property type="project" value="TreeGrafter"/>
</dbReference>
<feature type="domain" description="Cadherin" evidence="19">
    <location>
        <begin position="389"/>
        <end position="493"/>
    </location>
</feature>
<dbReference type="GO" id="GO:0005912">
    <property type="term" value="C:adherens junction"/>
    <property type="evidence" value="ECO:0007669"/>
    <property type="project" value="UniProtKB-SubCell"/>
</dbReference>
<evidence type="ECO:0000256" key="16">
    <source>
        <dbReference type="RuleBase" id="RU004357"/>
    </source>
</evidence>
<evidence type="ECO:0000256" key="12">
    <source>
        <dbReference type="ARBA" id="ARBA00023136"/>
    </source>
</evidence>
<dbReference type="SMART" id="SM00112">
    <property type="entry name" value="CA"/>
    <property type="match status" value="5"/>
</dbReference>
<feature type="signal peptide" evidence="18">
    <location>
        <begin position="1"/>
        <end position="29"/>
    </location>
</feature>
<evidence type="ECO:0000256" key="8">
    <source>
        <dbReference type="ARBA" id="ARBA00022837"/>
    </source>
</evidence>
<comment type="function">
    <text evidence="16">Cadherins are calcium-dependent cell adhesion proteins.</text>
</comment>
<dbReference type="InterPro" id="IPR039808">
    <property type="entry name" value="Cadherin"/>
</dbReference>
<organism evidence="20 21">
    <name type="scientific">Salmo salar</name>
    <name type="common">Atlantic salmon</name>
    <dbReference type="NCBI Taxonomy" id="8030"/>
    <lineage>
        <taxon>Eukaryota</taxon>
        <taxon>Metazoa</taxon>
        <taxon>Chordata</taxon>
        <taxon>Craniata</taxon>
        <taxon>Vertebrata</taxon>
        <taxon>Euteleostomi</taxon>
        <taxon>Actinopterygii</taxon>
        <taxon>Neopterygii</taxon>
        <taxon>Teleostei</taxon>
        <taxon>Protacanthopterygii</taxon>
        <taxon>Salmoniformes</taxon>
        <taxon>Salmonidae</taxon>
        <taxon>Salmoninae</taxon>
        <taxon>Salmo</taxon>
    </lineage>
</organism>
<dbReference type="SUPFAM" id="SSF49313">
    <property type="entry name" value="Cadherin-like"/>
    <property type="match status" value="5"/>
</dbReference>
<name>A0A1S3Q8W2_SALSA</name>
<keyword evidence="9 15" id="KW-0130">Cell adhesion</keyword>
<feature type="domain" description="Cadherin" evidence="19">
    <location>
        <begin position="166"/>
        <end position="274"/>
    </location>
</feature>
<evidence type="ECO:0000256" key="13">
    <source>
        <dbReference type="ARBA" id="ARBA00023180"/>
    </source>
</evidence>
<keyword evidence="7" id="KW-0677">Repeat</keyword>
<keyword evidence="12 17" id="KW-0472">Membrane</keyword>
<dbReference type="PaxDb" id="8030-ENSSSAP00000092509"/>
<dbReference type="AlphaFoldDB" id="A0A1S3Q8W2"/>
<dbReference type="GO" id="GO:0005509">
    <property type="term" value="F:calcium ion binding"/>
    <property type="evidence" value="ECO:0007669"/>
    <property type="project" value="UniProtKB-UniRule"/>
</dbReference>
<evidence type="ECO:0000256" key="6">
    <source>
        <dbReference type="ARBA" id="ARBA00022729"/>
    </source>
</evidence>
<feature type="domain" description="Cadherin" evidence="19">
    <location>
        <begin position="85"/>
        <end position="165"/>
    </location>
</feature>
<evidence type="ECO:0000256" key="17">
    <source>
        <dbReference type="SAM" id="Phobius"/>
    </source>
</evidence>
<proteinExistence type="predicted"/>
<dbReference type="Gene3D" id="4.10.900.10">
    <property type="entry name" value="TCF3-CBD (Catenin binding domain)"/>
    <property type="match status" value="1"/>
</dbReference>
<dbReference type="GeneID" id="106590196"/>
<dbReference type="GO" id="GO:0008013">
    <property type="term" value="F:beta-catenin binding"/>
    <property type="evidence" value="ECO:0007669"/>
    <property type="project" value="TreeGrafter"/>
</dbReference>
<dbReference type="FunFam" id="2.60.40.60:FF:000008">
    <property type="entry name" value="Cadherin 24"/>
    <property type="match status" value="1"/>
</dbReference>
<evidence type="ECO:0000256" key="4">
    <source>
        <dbReference type="ARBA" id="ARBA00022692"/>
    </source>
</evidence>
<dbReference type="GO" id="GO:0002009">
    <property type="term" value="P:morphogenesis of an epithelium"/>
    <property type="evidence" value="ECO:0007669"/>
    <property type="project" value="UniProtKB-ARBA"/>
</dbReference>
<dbReference type="RefSeq" id="XP_014036413.1">
    <property type="nucleotide sequence ID" value="XM_014180938.1"/>
</dbReference>
<evidence type="ECO:0000256" key="11">
    <source>
        <dbReference type="ARBA" id="ARBA00022989"/>
    </source>
</evidence>
<evidence type="ECO:0000256" key="14">
    <source>
        <dbReference type="PROSITE-ProRule" id="PRU00043"/>
    </source>
</evidence>
<feature type="domain" description="Cadherin" evidence="19">
    <location>
        <begin position="493"/>
        <end position="615"/>
    </location>
</feature>
<protein>
    <submittedName>
        <fullName evidence="21 22">Cadherin-7-like</fullName>
    </submittedName>
</protein>
<dbReference type="InterPro" id="IPR015919">
    <property type="entry name" value="Cadherin-like_sf"/>
</dbReference>
<dbReference type="FunFam" id="2.60.40.60:FF:000012">
    <property type="entry name" value="Cadherin 24"/>
    <property type="match status" value="1"/>
</dbReference>
<evidence type="ECO:0000256" key="3">
    <source>
        <dbReference type="ARBA" id="ARBA00022475"/>
    </source>
</evidence>
<evidence type="ECO:0000259" key="19">
    <source>
        <dbReference type="PROSITE" id="PS50268"/>
    </source>
</evidence>
<dbReference type="GO" id="GO:0016342">
    <property type="term" value="C:catenin complex"/>
    <property type="evidence" value="ECO:0007669"/>
    <property type="project" value="TreeGrafter"/>
</dbReference>
<dbReference type="FunFam" id="2.60.40.60:FF:000017">
    <property type="entry name" value="Cadherin 24"/>
    <property type="match status" value="1"/>
</dbReference>
<dbReference type="FunFam" id="4.10.900.10:FF:000001">
    <property type="entry name" value="Cadherin 2"/>
    <property type="match status" value="1"/>
</dbReference>
<keyword evidence="6 18" id="KW-0732">Signal</keyword>
<evidence type="ECO:0000256" key="9">
    <source>
        <dbReference type="ARBA" id="ARBA00022889"/>
    </source>
</evidence>
<reference evidence="21 22" key="1">
    <citation type="submission" date="2025-04" db="UniProtKB">
        <authorList>
            <consortium name="RefSeq"/>
        </authorList>
    </citation>
    <scope>IDENTIFICATION</scope>
    <source>
        <tissue evidence="21 22">Muscle</tissue>
    </source>
</reference>
<keyword evidence="20" id="KW-1185">Reference proteome</keyword>
<keyword evidence="11 17" id="KW-1133">Transmembrane helix</keyword>
<accession>A0A1S3Q8W2</accession>
<feature type="transmembrane region" description="Helical" evidence="17">
    <location>
        <begin position="620"/>
        <end position="639"/>
    </location>
</feature>
<dbReference type="PRINTS" id="PR00205">
    <property type="entry name" value="CADHERIN"/>
</dbReference>
<dbReference type="RefSeq" id="XP_014036414.1">
    <property type="nucleotide sequence ID" value="XM_014180939.1"/>
</dbReference>
<dbReference type="FunFam" id="2.60.40.60:FF:000009">
    <property type="entry name" value="Cadherin 24"/>
    <property type="match status" value="1"/>
</dbReference>
<dbReference type="InterPro" id="IPR000233">
    <property type="entry name" value="Cadherin_Y-type_LIR"/>
</dbReference>
<keyword evidence="4 15" id="KW-0812">Transmembrane</keyword>
<dbReference type="PANTHER" id="PTHR24027">
    <property type="entry name" value="CADHERIN-23"/>
    <property type="match status" value="1"/>
</dbReference>
<evidence type="ECO:0000313" key="22">
    <source>
        <dbReference type="RefSeq" id="XP_014036414.1"/>
    </source>
</evidence>
<feature type="chain" id="PRO_5010814302" evidence="18">
    <location>
        <begin position="30"/>
        <end position="803"/>
    </location>
</feature>
<dbReference type="PROSITE" id="PS50268">
    <property type="entry name" value="CADHERIN_2"/>
    <property type="match status" value="5"/>
</dbReference>
<dbReference type="GO" id="GO:0016477">
    <property type="term" value="P:cell migration"/>
    <property type="evidence" value="ECO:0007669"/>
    <property type="project" value="TreeGrafter"/>
</dbReference>
<evidence type="ECO:0000256" key="2">
    <source>
        <dbReference type="ARBA" id="ARBA00004536"/>
    </source>
</evidence>
<dbReference type="KEGG" id="sasa:106590196"/>
<evidence type="ECO:0000256" key="15">
    <source>
        <dbReference type="RuleBase" id="RU003318"/>
    </source>
</evidence>
<evidence type="ECO:0000256" key="7">
    <source>
        <dbReference type="ARBA" id="ARBA00022737"/>
    </source>
</evidence>
<dbReference type="Gene3D" id="2.60.40.60">
    <property type="entry name" value="Cadherins"/>
    <property type="match status" value="5"/>
</dbReference>
<dbReference type="PANTHER" id="PTHR24027:SF91">
    <property type="entry name" value="CADHERIN-7"/>
    <property type="match status" value="1"/>
</dbReference>
<dbReference type="GO" id="GO:0000902">
    <property type="term" value="P:cell morphogenesis"/>
    <property type="evidence" value="ECO:0007669"/>
    <property type="project" value="TreeGrafter"/>
</dbReference>
<keyword evidence="3" id="KW-1003">Cell membrane</keyword>
<dbReference type="PROSITE" id="PS00232">
    <property type="entry name" value="CADHERIN_1"/>
    <property type="match status" value="2"/>
</dbReference>
<dbReference type="GO" id="GO:0007156">
    <property type="term" value="P:homophilic cell adhesion via plasma membrane adhesion molecules"/>
    <property type="evidence" value="ECO:0007669"/>
    <property type="project" value="InterPro"/>
</dbReference>
<dbReference type="CDD" id="cd11304">
    <property type="entry name" value="Cadherin_repeat"/>
    <property type="match status" value="5"/>
</dbReference>
<dbReference type="InterPro" id="IPR027397">
    <property type="entry name" value="Catenin-bd_sf"/>
</dbReference>
<dbReference type="GO" id="GO:0034332">
    <property type="term" value="P:adherens junction organization"/>
    <property type="evidence" value="ECO:0007669"/>
    <property type="project" value="TreeGrafter"/>
</dbReference>
<dbReference type="OrthoDB" id="6252479at2759"/>
<evidence type="ECO:0000313" key="21">
    <source>
        <dbReference type="RefSeq" id="XP_014036413.1"/>
    </source>
</evidence>
<dbReference type="OMA" id="WDVPHRN"/>
<dbReference type="Proteomes" id="UP001652741">
    <property type="component" value="Chromosome ssa29"/>
</dbReference>
<dbReference type="InterPro" id="IPR020894">
    <property type="entry name" value="Cadherin_CS"/>
</dbReference>
<evidence type="ECO:0000256" key="1">
    <source>
        <dbReference type="ARBA" id="ARBA00004251"/>
    </source>
</evidence>
<evidence type="ECO:0000256" key="18">
    <source>
        <dbReference type="SAM" id="SignalP"/>
    </source>
</evidence>
<dbReference type="Pfam" id="PF00028">
    <property type="entry name" value="Cadherin"/>
    <property type="match status" value="5"/>
</dbReference>
<keyword evidence="10" id="KW-0965">Cell junction</keyword>
<dbReference type="InterPro" id="IPR002126">
    <property type="entry name" value="Cadherin-like_dom"/>
</dbReference>
<dbReference type="FunFam" id="2.60.40.60:FF:000014">
    <property type="entry name" value="Cadherin 8"/>
    <property type="match status" value="1"/>
</dbReference>
<dbReference type="GO" id="GO:0045296">
    <property type="term" value="F:cadherin binding"/>
    <property type="evidence" value="ECO:0007669"/>
    <property type="project" value="TreeGrafter"/>
</dbReference>
<evidence type="ECO:0000256" key="10">
    <source>
        <dbReference type="ARBA" id="ARBA00022949"/>
    </source>
</evidence>
<dbReference type="GO" id="GO:0007043">
    <property type="term" value="P:cell-cell junction assembly"/>
    <property type="evidence" value="ECO:0007669"/>
    <property type="project" value="TreeGrafter"/>
</dbReference>
<comment type="subcellular location">
    <subcellularLocation>
        <location evidence="2">Cell junction</location>
        <location evidence="2">Adherens junction</location>
    </subcellularLocation>
    <subcellularLocation>
        <location evidence="1 15">Cell membrane</location>
        <topology evidence="1 15">Single-pass type I membrane protein</topology>
    </subcellularLocation>
</comment>
<dbReference type="Pfam" id="PF01049">
    <property type="entry name" value="CADH_Y-type_LIR"/>
    <property type="match status" value="1"/>
</dbReference>